<dbReference type="AlphaFoldDB" id="A0AAN7YK14"/>
<reference evidence="1" key="1">
    <citation type="submission" date="2023-08" db="EMBL/GenBank/DDBJ databases">
        <title>Black Yeasts Isolated from many extreme environments.</title>
        <authorList>
            <person name="Coleine C."/>
            <person name="Stajich J.E."/>
            <person name="Selbmann L."/>
        </authorList>
    </citation>
    <scope>NUCLEOTIDE SEQUENCE</scope>
    <source>
        <strain evidence="1">CCFEE 5401</strain>
    </source>
</reference>
<dbReference type="EMBL" id="JAVRRL010000031">
    <property type="protein sequence ID" value="KAK5112322.1"/>
    <property type="molecule type" value="Genomic_DNA"/>
</dbReference>
<dbReference type="Proteomes" id="UP001310890">
    <property type="component" value="Unassembled WGS sequence"/>
</dbReference>
<evidence type="ECO:0000313" key="1">
    <source>
        <dbReference type="EMBL" id="KAK5112322.1"/>
    </source>
</evidence>
<sequence length="234" mass="26639">MASRPGFSLECSLPNGRNLSTSEVDAWELKAARRGLLNLKTLLQGQPMLDLLAKQIEEGDAYFKSLIAKSNGQFKESRVDFRAKGITSSQFLEWFRIVDAKETPEGIRRFYLDIMAPAHPEHYALGPYPIGIVETIGQHICRVRIDNVVEVPDFVREYGDSTYNKKLPVTCYLDDGTVFFYGFQEIRDTEDGCDFRIRIIFPAASPQILFDEHAEHLAIEFRSWIAAAFGSRHK</sequence>
<proteinExistence type="predicted"/>
<organism evidence="1 2">
    <name type="scientific">Meristemomyces frigidus</name>
    <dbReference type="NCBI Taxonomy" id="1508187"/>
    <lineage>
        <taxon>Eukaryota</taxon>
        <taxon>Fungi</taxon>
        <taxon>Dikarya</taxon>
        <taxon>Ascomycota</taxon>
        <taxon>Pezizomycotina</taxon>
        <taxon>Dothideomycetes</taxon>
        <taxon>Dothideomycetidae</taxon>
        <taxon>Mycosphaerellales</taxon>
        <taxon>Teratosphaeriaceae</taxon>
        <taxon>Meristemomyces</taxon>
    </lineage>
</organism>
<gene>
    <name evidence="1" type="ORF">LTR62_004285</name>
</gene>
<accession>A0AAN7YK14</accession>
<comment type="caution">
    <text evidence="1">The sequence shown here is derived from an EMBL/GenBank/DDBJ whole genome shotgun (WGS) entry which is preliminary data.</text>
</comment>
<name>A0AAN7YK14_9PEZI</name>
<evidence type="ECO:0000313" key="2">
    <source>
        <dbReference type="Proteomes" id="UP001310890"/>
    </source>
</evidence>
<protein>
    <submittedName>
        <fullName evidence="1">Uncharacterized protein</fullName>
    </submittedName>
</protein>